<proteinExistence type="predicted"/>
<dbReference type="AlphaFoldDB" id="A0A8T0I8Y6"/>
<accession>A0A8T0I8Y6</accession>
<gene>
    <name evidence="2" type="ORF">KC19_4G155900</name>
</gene>
<organism evidence="2 3">
    <name type="scientific">Ceratodon purpureus</name>
    <name type="common">Fire moss</name>
    <name type="synonym">Dicranum purpureum</name>
    <dbReference type="NCBI Taxonomy" id="3225"/>
    <lineage>
        <taxon>Eukaryota</taxon>
        <taxon>Viridiplantae</taxon>
        <taxon>Streptophyta</taxon>
        <taxon>Embryophyta</taxon>
        <taxon>Bryophyta</taxon>
        <taxon>Bryophytina</taxon>
        <taxon>Bryopsida</taxon>
        <taxon>Dicranidae</taxon>
        <taxon>Pseudoditrichales</taxon>
        <taxon>Ditrichaceae</taxon>
        <taxon>Ceratodon</taxon>
    </lineage>
</organism>
<sequence length="440" mass="48635">MDHPELMGTELIQNSDKDILITLMYSRASQQVLFVEAEKDFVDLVVGFLTLSIGCAIKLLSENGLVTPKTVGGIANVFKSLQRLQAEETLCTNKKMLIDSKPLYGLAGSLAADSEMGLWREGDLEPYCISPQAYFTCGASSHCSFVSPRYGTKCPRHQKKMTTQCKMMDCGAEVTLNFVKHDGFVKSNSKYFVTDNLEIYPSSKSLALLQKLNVENMSSLDSIDLHVGTDEVLQMLRASLTSGNVLTEVFAKSLRNTPRGPHQEIPSQHHNSNSTNLLQKKDQASEDFALKESMEIARAWGRGLYSALKEVQDTAFHSSLVHYVKEREHRIGSALRDLASAPSEISSRPSSFGTGTRNNKKIRGNGDLMPKPCKEMLMLEKQVDKVMARLCHLISSGPSLDSLSIATKPKPPPVKPPWTMYQPSSRIRPPSAPLAGMRHS</sequence>
<keyword evidence="3" id="KW-1185">Reference proteome</keyword>
<evidence type="ECO:0000313" key="2">
    <source>
        <dbReference type="EMBL" id="KAG0580200.1"/>
    </source>
</evidence>
<feature type="compositionally biased region" description="Polar residues" evidence="1">
    <location>
        <begin position="265"/>
        <end position="275"/>
    </location>
</feature>
<dbReference type="EMBL" id="CM026424">
    <property type="protein sequence ID" value="KAG0580200.1"/>
    <property type="molecule type" value="Genomic_DNA"/>
</dbReference>
<dbReference type="PANTHER" id="PTHR33103">
    <property type="entry name" value="OS01G0153900 PROTEIN"/>
    <property type="match status" value="1"/>
</dbReference>
<evidence type="ECO:0000313" key="3">
    <source>
        <dbReference type="Proteomes" id="UP000822688"/>
    </source>
</evidence>
<dbReference type="PANTHER" id="PTHR33103:SF19">
    <property type="entry name" value="OS09G0544700 PROTEIN"/>
    <property type="match status" value="1"/>
</dbReference>
<reference evidence="2" key="1">
    <citation type="submission" date="2020-06" db="EMBL/GenBank/DDBJ databases">
        <title>WGS assembly of Ceratodon purpureus strain R40.</title>
        <authorList>
            <person name="Carey S.B."/>
            <person name="Jenkins J."/>
            <person name="Shu S."/>
            <person name="Lovell J.T."/>
            <person name="Sreedasyam A."/>
            <person name="Maumus F."/>
            <person name="Tiley G.P."/>
            <person name="Fernandez-Pozo N."/>
            <person name="Barry K."/>
            <person name="Chen C."/>
            <person name="Wang M."/>
            <person name="Lipzen A."/>
            <person name="Daum C."/>
            <person name="Saski C.A."/>
            <person name="Payton A.C."/>
            <person name="Mcbreen J.C."/>
            <person name="Conrad R.E."/>
            <person name="Kollar L.M."/>
            <person name="Olsson S."/>
            <person name="Huttunen S."/>
            <person name="Landis J.B."/>
            <person name="Wickett N.J."/>
            <person name="Johnson M.G."/>
            <person name="Rensing S.A."/>
            <person name="Grimwood J."/>
            <person name="Schmutz J."/>
            <person name="Mcdaniel S.F."/>
        </authorList>
    </citation>
    <scope>NUCLEOTIDE SEQUENCE</scope>
    <source>
        <strain evidence="2">R40</strain>
    </source>
</reference>
<dbReference type="Proteomes" id="UP000822688">
    <property type="component" value="Chromosome 4"/>
</dbReference>
<feature type="region of interest" description="Disordered" evidence="1">
    <location>
        <begin position="342"/>
        <end position="369"/>
    </location>
</feature>
<comment type="caution">
    <text evidence="2">The sequence shown here is derived from an EMBL/GenBank/DDBJ whole genome shotgun (WGS) entry which is preliminary data.</text>
</comment>
<feature type="region of interest" description="Disordered" evidence="1">
    <location>
        <begin position="402"/>
        <end position="440"/>
    </location>
</feature>
<name>A0A8T0I8Y6_CERPU</name>
<feature type="region of interest" description="Disordered" evidence="1">
    <location>
        <begin position="256"/>
        <end position="275"/>
    </location>
</feature>
<dbReference type="Pfam" id="PF05056">
    <property type="entry name" value="DUF674"/>
    <property type="match status" value="1"/>
</dbReference>
<protein>
    <submittedName>
        <fullName evidence="2">Uncharacterized protein</fullName>
    </submittedName>
</protein>
<evidence type="ECO:0000256" key="1">
    <source>
        <dbReference type="SAM" id="MobiDB-lite"/>
    </source>
</evidence>
<dbReference type="InterPro" id="IPR007750">
    <property type="entry name" value="DUF674"/>
</dbReference>
<feature type="compositionally biased region" description="Low complexity" evidence="1">
    <location>
        <begin position="342"/>
        <end position="351"/>
    </location>
</feature>